<dbReference type="InterPro" id="IPR020347">
    <property type="entry name" value="Pop8"/>
</dbReference>
<dbReference type="GO" id="GO:0000172">
    <property type="term" value="C:ribonuclease MRP complex"/>
    <property type="evidence" value="ECO:0007669"/>
    <property type="project" value="InterPro"/>
</dbReference>
<dbReference type="GO" id="GO:0008033">
    <property type="term" value="P:tRNA processing"/>
    <property type="evidence" value="ECO:0007669"/>
    <property type="project" value="InterPro"/>
</dbReference>
<proteinExistence type="predicted"/>
<gene>
    <name evidence="2" type="ORF">HG535_0E03200</name>
</gene>
<dbReference type="GO" id="GO:0004526">
    <property type="term" value="F:ribonuclease P activity"/>
    <property type="evidence" value="ECO:0007669"/>
    <property type="project" value="TreeGrafter"/>
</dbReference>
<sequence>MKKFKDWQYFQLEMIIESEEPDDIHRIDLMTWKRWLNHALKRTHGLFGEAIEYTILNQEDKIAYIQVGFQDKDVFSTATSTYISNSELLGAPAVVRIEQETPDLKKLEVTEDDLIWYKRVTEEEGENATISKT</sequence>
<reference evidence="2 3" key="1">
    <citation type="submission" date="2020-07" db="EMBL/GenBank/DDBJ databases">
        <title>The yeast mating-type switching endonuclease HO is a domesticated member of an unorthodox homing genetic element family.</title>
        <authorList>
            <person name="Coughlan A.Y."/>
            <person name="Lombardi L."/>
            <person name="Braun-Galleani S."/>
            <person name="Martos A.R."/>
            <person name="Galeote V."/>
            <person name="Bigey F."/>
            <person name="Dequin S."/>
            <person name="Byrne K.P."/>
            <person name="Wolfe K.H."/>
        </authorList>
    </citation>
    <scope>NUCLEOTIDE SEQUENCE [LARGE SCALE GENOMIC DNA]</scope>
    <source>
        <strain evidence="2 3">NRRL Y-6702</strain>
    </source>
</reference>
<dbReference type="GO" id="GO:0034965">
    <property type="term" value="P:intronic box C/D snoRNA processing"/>
    <property type="evidence" value="ECO:0007669"/>
    <property type="project" value="TreeGrafter"/>
</dbReference>
<name>A0A7H9B4D7_ZYGMR</name>
<dbReference type="GO" id="GO:0000294">
    <property type="term" value="P:nuclear-transcribed mRNA catabolic process, RNase MRP-dependent"/>
    <property type="evidence" value="ECO:0007669"/>
    <property type="project" value="TreeGrafter"/>
</dbReference>
<dbReference type="GO" id="GO:0000171">
    <property type="term" value="F:ribonuclease MRP activity"/>
    <property type="evidence" value="ECO:0007669"/>
    <property type="project" value="TreeGrafter"/>
</dbReference>
<dbReference type="RefSeq" id="XP_037144963.1">
    <property type="nucleotide sequence ID" value="XM_037289068.1"/>
</dbReference>
<evidence type="ECO:0000313" key="3">
    <source>
        <dbReference type="Proteomes" id="UP000509704"/>
    </source>
</evidence>
<dbReference type="PANTHER" id="PTHR28173:SF1">
    <property type="entry name" value="RIBONUCLEASES P_MRP PROTEIN SUBUNIT POP8"/>
    <property type="match status" value="1"/>
</dbReference>
<evidence type="ECO:0000313" key="2">
    <source>
        <dbReference type="EMBL" id="QLG73236.1"/>
    </source>
</evidence>
<feature type="domain" description="Ribonucleases P/MRP subunit Pop8-like" evidence="1">
    <location>
        <begin position="6"/>
        <end position="82"/>
    </location>
</feature>
<dbReference type="InterPro" id="IPR049128">
    <property type="entry name" value="Pop8-like_dom"/>
</dbReference>
<evidence type="ECO:0000259" key="1">
    <source>
        <dbReference type="Pfam" id="PF20976"/>
    </source>
</evidence>
<dbReference type="Pfam" id="PF20976">
    <property type="entry name" value="Pop8"/>
    <property type="match status" value="1"/>
</dbReference>
<protein>
    <recommendedName>
        <fullName evidence="1">Ribonucleases P/MRP subunit Pop8-like domain-containing protein</fullName>
    </recommendedName>
</protein>
<dbReference type="Proteomes" id="UP000509704">
    <property type="component" value="Chromosome 5"/>
</dbReference>
<dbReference type="GO" id="GO:0005655">
    <property type="term" value="C:nucleolar ribonuclease P complex"/>
    <property type="evidence" value="ECO:0007669"/>
    <property type="project" value="InterPro"/>
</dbReference>
<dbReference type="PANTHER" id="PTHR28173">
    <property type="entry name" value="RIBONUCLEASES P/MRP PROTEIN SUBUNIT POP8"/>
    <property type="match status" value="1"/>
</dbReference>
<dbReference type="EMBL" id="CP058608">
    <property type="protein sequence ID" value="QLG73236.1"/>
    <property type="molecule type" value="Genomic_DNA"/>
</dbReference>
<accession>A0A7H9B4D7</accession>
<dbReference type="GeneID" id="59236978"/>
<organism evidence="2 3">
    <name type="scientific">Zygotorulaspora mrakii</name>
    <name type="common">Zygosaccharomyces mrakii</name>
    <dbReference type="NCBI Taxonomy" id="42260"/>
    <lineage>
        <taxon>Eukaryota</taxon>
        <taxon>Fungi</taxon>
        <taxon>Dikarya</taxon>
        <taxon>Ascomycota</taxon>
        <taxon>Saccharomycotina</taxon>
        <taxon>Saccharomycetes</taxon>
        <taxon>Saccharomycetales</taxon>
        <taxon>Saccharomycetaceae</taxon>
        <taxon>Zygotorulaspora</taxon>
    </lineage>
</organism>
<dbReference type="KEGG" id="zmk:HG535_0E03200"/>
<dbReference type="OrthoDB" id="4056858at2759"/>
<keyword evidence="3" id="KW-1185">Reference proteome</keyword>
<dbReference type="AlphaFoldDB" id="A0A7H9B4D7"/>